<keyword evidence="2" id="KW-0378">Hydrolase</keyword>
<proteinExistence type="predicted"/>
<name>A0A074JJG8_STRSL</name>
<protein>
    <submittedName>
        <fullName evidence="6">Glucan-binding protein</fullName>
    </submittedName>
</protein>
<dbReference type="RefSeq" id="WP_037600993.1">
    <property type="nucleotide sequence ID" value="NZ_JADMQU010000002.1"/>
</dbReference>
<evidence type="ECO:0000313" key="7">
    <source>
        <dbReference type="Proteomes" id="UP000027855"/>
    </source>
</evidence>
<feature type="chain" id="PRO_5001696381" evidence="3">
    <location>
        <begin position="29"/>
        <end position="448"/>
    </location>
</feature>
<evidence type="ECO:0000259" key="5">
    <source>
        <dbReference type="Pfam" id="PF18435"/>
    </source>
</evidence>
<evidence type="ECO:0000313" key="6">
    <source>
        <dbReference type="EMBL" id="KEO46199.1"/>
    </source>
</evidence>
<dbReference type="EMBL" id="JJMT01000006">
    <property type="protein sequence ID" value="KEO46199.1"/>
    <property type="molecule type" value="Genomic_DNA"/>
</dbReference>
<comment type="caution">
    <text evidence="6">The sequence shown here is derived from an EMBL/GenBank/DDBJ whole genome shotgun (WGS) entry which is preliminary data.</text>
</comment>
<dbReference type="AlphaFoldDB" id="A0A074JJG8"/>
<dbReference type="InterPro" id="IPR014940">
    <property type="entry name" value="BAAT_C"/>
</dbReference>
<sequence>MFQKVKVYVTVFVSLLAISLGLSVKAGAAEDLAVTKTKIVLESYEFGPAVTKVIFEFNQKVTPEVVHSSTQVTTAGVSRQVTNSYVSDDQGHVVYYDNSKYVTLELSLPSYNRYNMGGNAEPMYFNLSTWTNQWLESYMVSMKDLSVVAEGSSQSQMVSSEQDAINNRLMPTTEVFDERGQVGNMQYAAYSAQTGTGNSTKPLIVWLHGIGERGTDMNIPLLSNDVYALTQSDIQGHFLTTGDQARGVNVLAVQTQTPWGSDNAAQLKETIDTYLANHPEVDKGRIYLAGVSNGGGMVLTMGATYPDYFAALIPIAAPLTVDQSGIDKLKDQPMWLIHTKADATVQPENSVLPLYKSLITSGASNKWFSYFETATGTDLPGTEYDGHWAWIYFFHDQVIGVQHPENTKNWDGYSGMVATDPTYGGGSRASVNGQTYNSIFDWMSAQRH</sequence>
<feature type="domain" description="BAAT/Acyl-CoA thioester hydrolase C-terminal" evidence="4">
    <location>
        <begin position="273"/>
        <end position="351"/>
    </location>
</feature>
<dbReference type="PANTHER" id="PTHR43037:SF5">
    <property type="entry name" value="FERULOYL ESTERASE"/>
    <property type="match status" value="1"/>
</dbReference>
<evidence type="ECO:0000259" key="4">
    <source>
        <dbReference type="Pfam" id="PF08840"/>
    </source>
</evidence>
<dbReference type="InterPro" id="IPR029058">
    <property type="entry name" value="AB_hydrolase_fold"/>
</dbReference>
<reference evidence="6 7" key="1">
    <citation type="submission" date="2014-04" db="EMBL/GenBank/DDBJ databases">
        <title>Variable characteristics of bacteriocin-producing Streptococcus salivarius strains isolated from Malaysian subjects.</title>
        <authorList>
            <person name="Philip K."/>
            <person name="Barbour A."/>
        </authorList>
    </citation>
    <scope>NUCLEOTIDE SEQUENCE [LARGE SCALE GENOMIC DNA]</scope>
    <source>
        <strain evidence="6 7">NU10</strain>
    </source>
</reference>
<organism evidence="6 7">
    <name type="scientific">Streptococcus salivarius</name>
    <dbReference type="NCBI Taxonomy" id="1304"/>
    <lineage>
        <taxon>Bacteria</taxon>
        <taxon>Bacillati</taxon>
        <taxon>Bacillota</taxon>
        <taxon>Bacilli</taxon>
        <taxon>Lactobacillales</taxon>
        <taxon>Streptococcaceae</taxon>
        <taxon>Streptococcus</taxon>
    </lineage>
</organism>
<dbReference type="GO" id="GO:0016787">
    <property type="term" value="F:hydrolase activity"/>
    <property type="evidence" value="ECO:0007669"/>
    <property type="project" value="UniProtKB-KW"/>
</dbReference>
<evidence type="ECO:0000256" key="1">
    <source>
        <dbReference type="ARBA" id="ARBA00022729"/>
    </source>
</evidence>
<feature type="signal peptide" evidence="3">
    <location>
        <begin position="1"/>
        <end position="28"/>
    </location>
</feature>
<dbReference type="SUPFAM" id="SSF53474">
    <property type="entry name" value="alpha/beta-Hydrolases"/>
    <property type="match status" value="1"/>
</dbReference>
<gene>
    <name evidence="6" type="ORF">DL07_09855</name>
</gene>
<dbReference type="PANTHER" id="PTHR43037">
    <property type="entry name" value="UNNAMED PRODUCT-RELATED"/>
    <property type="match status" value="1"/>
</dbReference>
<accession>A0A074JJG8</accession>
<feature type="domain" description="Esterase Ig-like N-terminal" evidence="5">
    <location>
        <begin position="37"/>
        <end position="112"/>
    </location>
</feature>
<dbReference type="InterPro" id="IPR041172">
    <property type="entry name" value="EstA_Ig-like_N"/>
</dbReference>
<dbReference type="Gene3D" id="3.40.50.1820">
    <property type="entry name" value="alpha/beta hydrolase"/>
    <property type="match status" value="1"/>
</dbReference>
<dbReference type="Pfam" id="PF18435">
    <property type="entry name" value="EstA_Ig_like"/>
    <property type="match status" value="1"/>
</dbReference>
<dbReference type="Pfam" id="PF08840">
    <property type="entry name" value="BAAT_C"/>
    <property type="match status" value="1"/>
</dbReference>
<keyword evidence="1 3" id="KW-0732">Signal</keyword>
<evidence type="ECO:0000256" key="3">
    <source>
        <dbReference type="SAM" id="SignalP"/>
    </source>
</evidence>
<evidence type="ECO:0000256" key="2">
    <source>
        <dbReference type="ARBA" id="ARBA00022801"/>
    </source>
</evidence>
<dbReference type="InterPro" id="IPR050955">
    <property type="entry name" value="Plant_Biomass_Hydrol_Est"/>
</dbReference>
<dbReference type="Gene3D" id="2.60.40.2180">
    <property type="match status" value="1"/>
</dbReference>
<dbReference type="Proteomes" id="UP000027855">
    <property type="component" value="Unassembled WGS sequence"/>
</dbReference>